<dbReference type="InterPro" id="IPR036977">
    <property type="entry name" value="DNA_primase_Znf_CHC2"/>
</dbReference>
<evidence type="ECO:0000313" key="6">
    <source>
        <dbReference type="EMBL" id="AIM51113.1"/>
    </source>
</evidence>
<dbReference type="SUPFAM" id="SSF57783">
    <property type="entry name" value="Zinc beta-ribbon"/>
    <property type="match status" value="1"/>
</dbReference>
<sequence>MADEPLIVKVIHRYHPEWEPPRQGRNDWMKTRCPFHGDETPSASISFKHNAFRCFACPVKGSAVAIIKEQEEVSYAEAKRIAEELSPGGDGTIPAQPSRQSRRRVFGDKGSGVSQHQGRPGQVHARVRGRSTPWS</sequence>
<organism evidence="6 7">
    <name type="scientific">Mycobacterium phage MarQuardt</name>
    <dbReference type="NCBI Taxonomy" id="1527516"/>
    <lineage>
        <taxon>Viruses</taxon>
        <taxon>Duplodnaviria</taxon>
        <taxon>Heunggongvirae</taxon>
        <taxon>Uroviricota</taxon>
        <taxon>Caudoviricetes</taxon>
        <taxon>Microwolfvirus</taxon>
        <taxon>Microwolfvirus JHC117</taxon>
    </lineage>
</organism>
<proteinExistence type="predicted"/>
<keyword evidence="2" id="KW-0863">Zinc-finger</keyword>
<dbReference type="GO" id="GO:0006269">
    <property type="term" value="P:DNA replication, synthesis of primer"/>
    <property type="evidence" value="ECO:0007669"/>
    <property type="project" value="TreeGrafter"/>
</dbReference>
<dbReference type="GO" id="GO:0008270">
    <property type="term" value="F:zinc ion binding"/>
    <property type="evidence" value="ECO:0007669"/>
    <property type="project" value="UniProtKB-KW"/>
</dbReference>
<dbReference type="GO" id="GO:0003677">
    <property type="term" value="F:DNA binding"/>
    <property type="evidence" value="ECO:0007669"/>
    <property type="project" value="InterPro"/>
</dbReference>
<dbReference type="PANTHER" id="PTHR30313:SF2">
    <property type="entry name" value="DNA PRIMASE"/>
    <property type="match status" value="1"/>
</dbReference>
<dbReference type="Gene3D" id="3.90.580.10">
    <property type="entry name" value="Zinc finger, CHC2-type domain"/>
    <property type="match status" value="1"/>
</dbReference>
<gene>
    <name evidence="6" type="ORF">PBI_MARQUARDT_63</name>
</gene>
<dbReference type="Proteomes" id="UP000029346">
    <property type="component" value="Segment"/>
</dbReference>
<protein>
    <submittedName>
        <fullName evidence="6">DNA primase</fullName>
    </submittedName>
</protein>
<dbReference type="InterPro" id="IPR050219">
    <property type="entry name" value="DnaG_primase"/>
</dbReference>
<reference evidence="6 7" key="1">
    <citation type="submission" date="2014-07" db="EMBL/GenBank/DDBJ databases">
        <authorList>
            <person name="Barna A.M."/>
            <person name="Butterbrodt E.W."/>
            <person name="Cole K.D."/>
            <person name="Kelling B.L."/>
            <person name="Kponou M.-M.Y."/>
            <person name="Mack M.A."/>
            <person name="Mohn T.C."/>
            <person name="Neisius C."/>
            <person name="Nolting E.C."/>
            <person name="Pumper S.J."/>
            <person name="Schmidt M.E."/>
            <person name="Sirek E."/>
            <person name="Sorge E.L."/>
            <person name="Wilson R.K."/>
            <person name="Bonilla J.A."/>
            <person name="Klyczek K."/>
            <person name="Mogen K.L."/>
            <person name="Serrano M.G."/>
            <person name="Buck G."/>
            <person name="Lee V."/>
            <person name="Wang Y."/>
            <person name="Carvalho R."/>
            <person name="Voegtly L."/>
            <person name="Shi R."/>
            <person name="Duckworth R."/>
            <person name="Johnson A."/>
            <person name="Loviza R."/>
            <person name="Walstead R."/>
            <person name="Shah Z."/>
            <person name="Kiflezghi M."/>
            <person name="Wade K."/>
            <person name="Anders K.R."/>
            <person name="Braun M.A."/>
            <person name="Delesalle V.A."/>
            <person name="Hughes L.E."/>
            <person name="Ware V.C."/>
            <person name="Bradley K.W."/>
            <person name="Barker L.P."/>
            <person name="Asai D.J."/>
            <person name="Bowman C.A."/>
            <person name="Russell D.A."/>
            <person name="Pope W.H."/>
            <person name="Jacobs-Sera D."/>
            <person name="Hendrix R.W."/>
            <person name="Hatfull G.F."/>
        </authorList>
    </citation>
    <scope>NUCLEOTIDE SEQUENCE [LARGE SCALE GENOMIC DNA]</scope>
</reference>
<dbReference type="Pfam" id="PF01807">
    <property type="entry name" value="Zn_ribbon_DnaG"/>
    <property type="match status" value="1"/>
</dbReference>
<evidence type="ECO:0000259" key="5">
    <source>
        <dbReference type="SMART" id="SM00400"/>
    </source>
</evidence>
<dbReference type="OrthoDB" id="20134at10239"/>
<name>A0A088FRS4_9CAUD</name>
<keyword evidence="1" id="KW-0479">Metal-binding</keyword>
<dbReference type="EMBL" id="KM233454">
    <property type="protein sequence ID" value="AIM51113.1"/>
    <property type="molecule type" value="Genomic_DNA"/>
</dbReference>
<feature type="domain" description="Zinc finger CHC2-type" evidence="5">
    <location>
        <begin position="29"/>
        <end position="83"/>
    </location>
</feature>
<dbReference type="KEGG" id="vg:26625558"/>
<evidence type="ECO:0000256" key="2">
    <source>
        <dbReference type="ARBA" id="ARBA00022771"/>
    </source>
</evidence>
<dbReference type="RefSeq" id="YP_009198488.1">
    <property type="nucleotide sequence ID" value="NC_028798.1"/>
</dbReference>
<dbReference type="PANTHER" id="PTHR30313">
    <property type="entry name" value="DNA PRIMASE"/>
    <property type="match status" value="1"/>
</dbReference>
<dbReference type="InterPro" id="IPR002694">
    <property type="entry name" value="Znf_CHC2"/>
</dbReference>
<dbReference type="SMART" id="SM00400">
    <property type="entry name" value="ZnF_CHCC"/>
    <property type="match status" value="1"/>
</dbReference>
<evidence type="ECO:0000256" key="4">
    <source>
        <dbReference type="SAM" id="MobiDB-lite"/>
    </source>
</evidence>
<keyword evidence="3" id="KW-0862">Zinc</keyword>
<evidence type="ECO:0000256" key="3">
    <source>
        <dbReference type="ARBA" id="ARBA00022833"/>
    </source>
</evidence>
<accession>A0A088FRS4</accession>
<dbReference type="GO" id="GO:0003899">
    <property type="term" value="F:DNA-directed RNA polymerase activity"/>
    <property type="evidence" value="ECO:0007669"/>
    <property type="project" value="InterPro"/>
</dbReference>
<dbReference type="GeneID" id="26625558"/>
<feature type="region of interest" description="Disordered" evidence="4">
    <location>
        <begin position="85"/>
        <end position="135"/>
    </location>
</feature>
<evidence type="ECO:0000313" key="7">
    <source>
        <dbReference type="Proteomes" id="UP000029346"/>
    </source>
</evidence>
<evidence type="ECO:0000256" key="1">
    <source>
        <dbReference type="ARBA" id="ARBA00022723"/>
    </source>
</evidence>